<accession>A0A9Q3GXK9</accession>
<organism evidence="1 2">
    <name type="scientific">Austropuccinia psidii MF-1</name>
    <dbReference type="NCBI Taxonomy" id="1389203"/>
    <lineage>
        <taxon>Eukaryota</taxon>
        <taxon>Fungi</taxon>
        <taxon>Dikarya</taxon>
        <taxon>Basidiomycota</taxon>
        <taxon>Pucciniomycotina</taxon>
        <taxon>Pucciniomycetes</taxon>
        <taxon>Pucciniales</taxon>
        <taxon>Sphaerophragmiaceae</taxon>
        <taxon>Austropuccinia</taxon>
    </lineage>
</organism>
<comment type="caution">
    <text evidence="1">The sequence shown here is derived from an EMBL/GenBank/DDBJ whole genome shotgun (WGS) entry which is preliminary data.</text>
</comment>
<dbReference type="PANTHER" id="PTHR11439">
    <property type="entry name" value="GAG-POL-RELATED RETROTRANSPOSON"/>
    <property type="match status" value="1"/>
</dbReference>
<dbReference type="EMBL" id="AVOT02007121">
    <property type="protein sequence ID" value="MBW0483207.1"/>
    <property type="molecule type" value="Genomic_DNA"/>
</dbReference>
<dbReference type="AlphaFoldDB" id="A0A9Q3GXK9"/>
<proteinExistence type="predicted"/>
<protein>
    <recommendedName>
        <fullName evidence="3">Reverse transcriptase Ty1/copia-type domain-containing protein</fullName>
    </recommendedName>
</protein>
<dbReference type="Proteomes" id="UP000765509">
    <property type="component" value="Unassembled WGS sequence"/>
</dbReference>
<evidence type="ECO:0000313" key="2">
    <source>
        <dbReference type="Proteomes" id="UP000765509"/>
    </source>
</evidence>
<gene>
    <name evidence="1" type="ORF">O181_022922</name>
</gene>
<evidence type="ECO:0000313" key="1">
    <source>
        <dbReference type="EMBL" id="MBW0483207.1"/>
    </source>
</evidence>
<dbReference type="OrthoDB" id="3344688at2759"/>
<dbReference type="PANTHER" id="PTHR11439:SF483">
    <property type="entry name" value="PEPTIDE SYNTHASE GLIP-LIKE, PUTATIVE (AFU_ORTHOLOGUE AFUA_3G12920)-RELATED"/>
    <property type="match status" value="1"/>
</dbReference>
<dbReference type="CDD" id="cd09272">
    <property type="entry name" value="RNase_HI_RT_Ty1"/>
    <property type="match status" value="1"/>
</dbReference>
<name>A0A9Q3GXK9_9BASI</name>
<evidence type="ECO:0008006" key="3">
    <source>
        <dbReference type="Google" id="ProtNLM"/>
    </source>
</evidence>
<reference evidence="1" key="1">
    <citation type="submission" date="2021-03" db="EMBL/GenBank/DDBJ databases">
        <title>Draft genome sequence of rust myrtle Austropuccinia psidii MF-1, a brazilian biotype.</title>
        <authorList>
            <person name="Quecine M.C."/>
            <person name="Pachon D.M.R."/>
            <person name="Bonatelli M.L."/>
            <person name="Correr F.H."/>
            <person name="Franceschini L.M."/>
            <person name="Leite T.F."/>
            <person name="Margarido G.R.A."/>
            <person name="Almeida C.A."/>
            <person name="Ferrarezi J.A."/>
            <person name="Labate C.A."/>
        </authorList>
    </citation>
    <scope>NUCLEOTIDE SEQUENCE</scope>
    <source>
        <strain evidence="1">MF-1</strain>
    </source>
</reference>
<sequence length="201" mass="22549">MDDMIQVLFILGIKINQNQRSKTITLSQQLYIEKILKEFGMENCKTVTTSMDPGLKLVLSNKTNQDSNFSYQKAVGLLNYLTLCSRPDLAYATSVLSQYLDKPLSCHISAFKRILQYLQGTKNYELTLGGTSKNSEIIGYSDSDWGSNYDGRSFSGYGVLCGGLIIWKSKKQPIVALSTTEEELCALTEVTQDTLWIKKLL</sequence>
<keyword evidence="2" id="KW-1185">Reference proteome</keyword>